<dbReference type="Gene3D" id="1.10.10.60">
    <property type="entry name" value="Homeodomain-like"/>
    <property type="match status" value="1"/>
</dbReference>
<proteinExistence type="predicted"/>
<organism evidence="6 7">
    <name type="scientific">Mycolicibacterium smegmatis (strain MKD8)</name>
    <name type="common">Mycobacterium smegmatis</name>
    <dbReference type="NCBI Taxonomy" id="1214915"/>
    <lineage>
        <taxon>Bacteria</taxon>
        <taxon>Bacillati</taxon>
        <taxon>Actinomycetota</taxon>
        <taxon>Actinomycetes</taxon>
        <taxon>Mycobacteriales</taxon>
        <taxon>Mycobacteriaceae</taxon>
        <taxon>Mycolicibacterium</taxon>
    </lineage>
</organism>
<protein>
    <submittedName>
        <fullName evidence="6">Sigma factor</fullName>
    </submittedName>
</protein>
<evidence type="ECO:0000313" key="7">
    <source>
        <dbReference type="Proteomes" id="UP000011200"/>
    </source>
</evidence>
<dbReference type="InterPro" id="IPR058031">
    <property type="entry name" value="AAA_lid_NorR"/>
</dbReference>
<dbReference type="AlphaFoldDB" id="A0A2U9PMJ6"/>
<dbReference type="SUPFAM" id="SSF52540">
    <property type="entry name" value="P-loop containing nucleoside triphosphate hydrolases"/>
    <property type="match status" value="1"/>
</dbReference>
<evidence type="ECO:0000256" key="4">
    <source>
        <dbReference type="ARBA" id="ARBA00023163"/>
    </source>
</evidence>
<keyword evidence="3" id="KW-0805">Transcription regulation</keyword>
<gene>
    <name evidence="6" type="ORF">D806_019550</name>
</gene>
<keyword evidence="1" id="KW-0547">Nucleotide-binding</keyword>
<name>A0A2U9PMJ6_MYCSE</name>
<dbReference type="InterPro" id="IPR002197">
    <property type="entry name" value="HTH_Fis"/>
</dbReference>
<dbReference type="PRINTS" id="PR01590">
    <property type="entry name" value="HTHFIS"/>
</dbReference>
<dbReference type="Pfam" id="PF25601">
    <property type="entry name" value="AAA_lid_14"/>
    <property type="match status" value="1"/>
</dbReference>
<dbReference type="Gene3D" id="3.30.450.40">
    <property type="match status" value="1"/>
</dbReference>
<dbReference type="RefSeq" id="WP_003893345.1">
    <property type="nucleotide sequence ID" value="NZ_CP027541.1"/>
</dbReference>
<evidence type="ECO:0000313" key="6">
    <source>
        <dbReference type="EMBL" id="AWT52937.1"/>
    </source>
</evidence>
<dbReference type="Gene3D" id="1.10.8.60">
    <property type="match status" value="1"/>
</dbReference>
<dbReference type="Pfam" id="PF02954">
    <property type="entry name" value="HTH_8"/>
    <property type="match status" value="1"/>
</dbReference>
<reference evidence="7" key="2">
    <citation type="submission" date="2018-03" db="EMBL/GenBank/DDBJ databases">
        <authorList>
            <person name="Derbyshire K."/>
            <person name="Gray T.A."/>
            <person name="Champion M."/>
        </authorList>
    </citation>
    <scope>NUCLEOTIDE SEQUENCE [LARGE SCALE GENOMIC DNA]</scope>
    <source>
        <strain evidence="7">MKD8</strain>
    </source>
</reference>
<dbReference type="InterPro" id="IPR029016">
    <property type="entry name" value="GAF-like_dom_sf"/>
</dbReference>
<accession>A0A2U9PMJ6</accession>
<dbReference type="Proteomes" id="UP000011200">
    <property type="component" value="Chromosome"/>
</dbReference>
<dbReference type="GO" id="GO:0043565">
    <property type="term" value="F:sequence-specific DNA binding"/>
    <property type="evidence" value="ECO:0007669"/>
    <property type="project" value="InterPro"/>
</dbReference>
<sequence>MVRHADTPTDVGVDTRLAREQFLSTGALQPDAVASSVLNSWQRSRELHVHPDRVELPYLRDPDTDTPLMHAAAPVLRRMAEDLSDQSVSVVLTSADGLVLDRIAADTEFERMLDDVRLARGYSYAEEFAGTNGIGTALETGRPAFIRGSEHYVGTLGGLACAGSPIREPVTRRILGVIDLTCRARQADPLLFVLAKSAGSQIEDRLRTMNNETETALLDAYLKQSRRYPGGVLAIGGDVVLMNRYLRQALDAADQTVLLDHAAELTRSSFTSTTVAHLPSGASVKISAAERIIVGVRSDSVVFHVSVHVAESIPVRSSQHIPRLAGQSSSFRRSAQQVERCYRDREWVVIEGERGSGRTYLGYSVVHFVTPERSIPVLHIDNFDTPESFVAAFESETDSADFAVIVSDVDELPDEVLNPVAAIMQTRAGRGWIAATTSIDRDSQLVDLLMLPFFTHTVTVPALRHRIEDLQELVPMLLNELSRGEARMDGEAMRQLAKLPWPGNIAQLRHVLTETVRRQRSGVIGVDKLPAECRSVTRRKLTPLEAMERDAIVRSLLENDGNKADAAAALGMSRATIYRKIKDFGIA</sequence>
<dbReference type="InterPro" id="IPR009057">
    <property type="entry name" value="Homeodomain-like_sf"/>
</dbReference>
<dbReference type="InterPro" id="IPR027417">
    <property type="entry name" value="P-loop_NTPase"/>
</dbReference>
<dbReference type="InterPro" id="IPR002078">
    <property type="entry name" value="Sigma_54_int"/>
</dbReference>
<dbReference type="GO" id="GO:0005524">
    <property type="term" value="F:ATP binding"/>
    <property type="evidence" value="ECO:0007669"/>
    <property type="project" value="UniProtKB-KW"/>
</dbReference>
<keyword evidence="4" id="KW-0804">Transcription</keyword>
<dbReference type="Gene3D" id="3.40.50.300">
    <property type="entry name" value="P-loop containing nucleotide triphosphate hydrolases"/>
    <property type="match status" value="1"/>
</dbReference>
<evidence type="ECO:0000256" key="3">
    <source>
        <dbReference type="ARBA" id="ARBA00023015"/>
    </source>
</evidence>
<dbReference type="GO" id="GO:0006355">
    <property type="term" value="P:regulation of DNA-templated transcription"/>
    <property type="evidence" value="ECO:0007669"/>
    <property type="project" value="InterPro"/>
</dbReference>
<evidence type="ECO:0000256" key="1">
    <source>
        <dbReference type="ARBA" id="ARBA00022741"/>
    </source>
</evidence>
<evidence type="ECO:0000259" key="5">
    <source>
        <dbReference type="PROSITE" id="PS50045"/>
    </source>
</evidence>
<evidence type="ECO:0000256" key="2">
    <source>
        <dbReference type="ARBA" id="ARBA00022840"/>
    </source>
</evidence>
<keyword evidence="2" id="KW-0067">ATP-binding</keyword>
<dbReference type="EMBL" id="CP027541">
    <property type="protein sequence ID" value="AWT52937.1"/>
    <property type="molecule type" value="Genomic_DNA"/>
</dbReference>
<reference evidence="6 7" key="1">
    <citation type="journal article" date="2013" name="Genome Announc.">
        <title>Draft genome sequence of MKD8, a conjugal recipient Mycobacterium smegmatis strain.</title>
        <authorList>
            <person name="Gray T.A."/>
            <person name="Palumbo M.J."/>
            <person name="Derbyshire K.M."/>
        </authorList>
    </citation>
    <scope>NUCLEOTIDE SEQUENCE [LARGE SCALE GENOMIC DNA]</scope>
    <source>
        <strain evidence="6 7">MKD8</strain>
    </source>
</reference>
<dbReference type="PANTHER" id="PTHR32071:SF122">
    <property type="entry name" value="SIGMA FACTOR"/>
    <property type="match status" value="1"/>
</dbReference>
<dbReference type="PANTHER" id="PTHR32071">
    <property type="entry name" value="TRANSCRIPTIONAL REGULATORY PROTEIN"/>
    <property type="match status" value="1"/>
</dbReference>
<dbReference type="PROSITE" id="PS50045">
    <property type="entry name" value="SIGMA54_INTERACT_4"/>
    <property type="match status" value="1"/>
</dbReference>
<feature type="domain" description="Sigma-54 factor interaction" evidence="5">
    <location>
        <begin position="324"/>
        <end position="517"/>
    </location>
</feature>
<dbReference type="SUPFAM" id="SSF46689">
    <property type="entry name" value="Homeodomain-like"/>
    <property type="match status" value="1"/>
</dbReference>